<dbReference type="AlphaFoldDB" id="A0A4Y7KN83"/>
<gene>
    <name evidence="1" type="ORF">C5167_049805</name>
</gene>
<keyword evidence="2" id="KW-1185">Reference proteome</keyword>
<proteinExistence type="predicted"/>
<sequence>MPTESSHVLTTNNIFPTSIIIYRLLLPSSLFFPKSLIFSRFNKIYPTSRVSIFFLQDEW</sequence>
<protein>
    <submittedName>
        <fullName evidence="1">Uncharacterized protein</fullName>
    </submittedName>
</protein>
<accession>A0A4Y7KN83</accession>
<dbReference type="Proteomes" id="UP000316621">
    <property type="component" value="Chromosome 8"/>
</dbReference>
<name>A0A4Y7KN83_PAPSO</name>
<dbReference type="Gramene" id="RZC74326">
    <property type="protein sequence ID" value="RZC74326"/>
    <property type="gene ID" value="C5167_049805"/>
</dbReference>
<organism evidence="1 2">
    <name type="scientific">Papaver somniferum</name>
    <name type="common">Opium poppy</name>
    <dbReference type="NCBI Taxonomy" id="3469"/>
    <lineage>
        <taxon>Eukaryota</taxon>
        <taxon>Viridiplantae</taxon>
        <taxon>Streptophyta</taxon>
        <taxon>Embryophyta</taxon>
        <taxon>Tracheophyta</taxon>
        <taxon>Spermatophyta</taxon>
        <taxon>Magnoliopsida</taxon>
        <taxon>Ranunculales</taxon>
        <taxon>Papaveraceae</taxon>
        <taxon>Papaveroideae</taxon>
        <taxon>Papaver</taxon>
    </lineage>
</organism>
<evidence type="ECO:0000313" key="1">
    <source>
        <dbReference type="EMBL" id="RZC74326.1"/>
    </source>
</evidence>
<reference evidence="1 2" key="1">
    <citation type="journal article" date="2018" name="Science">
        <title>The opium poppy genome and morphinan production.</title>
        <authorList>
            <person name="Guo L."/>
            <person name="Winzer T."/>
            <person name="Yang X."/>
            <person name="Li Y."/>
            <person name="Ning Z."/>
            <person name="He Z."/>
            <person name="Teodor R."/>
            <person name="Lu Y."/>
            <person name="Bowser T.A."/>
            <person name="Graham I.A."/>
            <person name="Ye K."/>
        </authorList>
    </citation>
    <scope>NUCLEOTIDE SEQUENCE [LARGE SCALE GENOMIC DNA]</scope>
    <source>
        <strain evidence="2">cv. HN1</strain>
        <tissue evidence="1">Leaves</tissue>
    </source>
</reference>
<dbReference type="EMBL" id="CM010722">
    <property type="protein sequence ID" value="RZC74326.1"/>
    <property type="molecule type" value="Genomic_DNA"/>
</dbReference>
<evidence type="ECO:0000313" key="2">
    <source>
        <dbReference type="Proteomes" id="UP000316621"/>
    </source>
</evidence>